<dbReference type="FunFam" id="3.40.30.10:FF:000245">
    <property type="entry name" value="Thioredoxin"/>
    <property type="match status" value="1"/>
</dbReference>
<accession>A0A6A6JV23</accession>
<dbReference type="InterPro" id="IPR017937">
    <property type="entry name" value="Thioredoxin_CS"/>
</dbReference>
<dbReference type="Pfam" id="PF00085">
    <property type="entry name" value="Thioredoxin"/>
    <property type="match status" value="1"/>
</dbReference>
<dbReference type="PRINTS" id="PR00421">
    <property type="entry name" value="THIOREDOXIN"/>
</dbReference>
<dbReference type="Proteomes" id="UP000800097">
    <property type="component" value="Unassembled WGS sequence"/>
</dbReference>
<evidence type="ECO:0000256" key="1">
    <source>
        <dbReference type="ARBA" id="ARBA00008987"/>
    </source>
</evidence>
<organism evidence="4 5">
    <name type="scientific">Westerdykella ornata</name>
    <dbReference type="NCBI Taxonomy" id="318751"/>
    <lineage>
        <taxon>Eukaryota</taxon>
        <taxon>Fungi</taxon>
        <taxon>Dikarya</taxon>
        <taxon>Ascomycota</taxon>
        <taxon>Pezizomycotina</taxon>
        <taxon>Dothideomycetes</taxon>
        <taxon>Pleosporomycetidae</taxon>
        <taxon>Pleosporales</taxon>
        <taxon>Sporormiaceae</taxon>
        <taxon>Westerdykella</taxon>
    </lineage>
</organism>
<feature type="domain" description="Thioredoxin" evidence="3">
    <location>
        <begin position="1"/>
        <end position="109"/>
    </location>
</feature>
<dbReference type="AlphaFoldDB" id="A0A6A6JV23"/>
<comment type="similarity">
    <text evidence="1">Belongs to the thioredoxin family.</text>
</comment>
<dbReference type="GO" id="GO:0015035">
    <property type="term" value="F:protein-disulfide reductase activity"/>
    <property type="evidence" value="ECO:0007669"/>
    <property type="project" value="InterPro"/>
</dbReference>
<protein>
    <submittedName>
        <fullName evidence="4">Thioredoxin-domain-containing protein</fullName>
    </submittedName>
</protein>
<dbReference type="CDD" id="cd02947">
    <property type="entry name" value="TRX_family"/>
    <property type="match status" value="1"/>
</dbReference>
<evidence type="ECO:0000256" key="2">
    <source>
        <dbReference type="ARBA" id="ARBA00023157"/>
    </source>
</evidence>
<dbReference type="NCBIfam" id="TIGR01068">
    <property type="entry name" value="thioredoxin"/>
    <property type="match status" value="1"/>
</dbReference>
<keyword evidence="5" id="KW-1185">Reference proteome</keyword>
<dbReference type="InterPro" id="IPR013766">
    <property type="entry name" value="Thioredoxin_domain"/>
</dbReference>
<dbReference type="PROSITE" id="PS51352">
    <property type="entry name" value="THIOREDOXIN_2"/>
    <property type="match status" value="1"/>
</dbReference>
<gene>
    <name evidence="4" type="ORF">EI97DRAFT_440397</name>
</gene>
<proteinExistence type="inferred from homology"/>
<keyword evidence="2" id="KW-1015">Disulfide bond</keyword>
<dbReference type="RefSeq" id="XP_033656428.1">
    <property type="nucleotide sequence ID" value="XM_033799626.1"/>
</dbReference>
<dbReference type="EMBL" id="ML986487">
    <property type="protein sequence ID" value="KAF2278889.1"/>
    <property type="molecule type" value="Genomic_DNA"/>
</dbReference>
<dbReference type="PROSITE" id="PS00194">
    <property type="entry name" value="THIOREDOXIN_1"/>
    <property type="match status" value="1"/>
</dbReference>
<reference evidence="4" key="1">
    <citation type="journal article" date="2020" name="Stud. Mycol.">
        <title>101 Dothideomycetes genomes: a test case for predicting lifestyles and emergence of pathogens.</title>
        <authorList>
            <person name="Haridas S."/>
            <person name="Albert R."/>
            <person name="Binder M."/>
            <person name="Bloem J."/>
            <person name="Labutti K."/>
            <person name="Salamov A."/>
            <person name="Andreopoulos B."/>
            <person name="Baker S."/>
            <person name="Barry K."/>
            <person name="Bills G."/>
            <person name="Bluhm B."/>
            <person name="Cannon C."/>
            <person name="Castanera R."/>
            <person name="Culley D."/>
            <person name="Daum C."/>
            <person name="Ezra D."/>
            <person name="Gonzalez J."/>
            <person name="Henrissat B."/>
            <person name="Kuo A."/>
            <person name="Liang C."/>
            <person name="Lipzen A."/>
            <person name="Lutzoni F."/>
            <person name="Magnuson J."/>
            <person name="Mondo S."/>
            <person name="Nolan M."/>
            <person name="Ohm R."/>
            <person name="Pangilinan J."/>
            <person name="Park H.-J."/>
            <person name="Ramirez L."/>
            <person name="Alfaro M."/>
            <person name="Sun H."/>
            <person name="Tritt A."/>
            <person name="Yoshinaga Y."/>
            <person name="Zwiers L.-H."/>
            <person name="Turgeon B."/>
            <person name="Goodwin S."/>
            <person name="Spatafora J."/>
            <person name="Crous P."/>
            <person name="Grigoriev I."/>
        </authorList>
    </citation>
    <scope>NUCLEOTIDE SEQUENCE</scope>
    <source>
        <strain evidence="4">CBS 379.55</strain>
    </source>
</reference>
<evidence type="ECO:0000259" key="3">
    <source>
        <dbReference type="PROSITE" id="PS51352"/>
    </source>
</evidence>
<evidence type="ECO:0000313" key="5">
    <source>
        <dbReference type="Proteomes" id="UP000800097"/>
    </source>
</evidence>
<sequence>MSKITSINDSSHFKRVLSGATYTIVDFYADWCGPCKAIAPVFNRLADTETKPGKVQFCKVDVDACQDVARQYGVSAMPTFLVLKNGSVVETVRGANPAALTAAVRKAVNDAGTKPGAAFQSKGYTLGSSSTPSRPVNQGAFSGLRAGLSGNGGFGDLLVRFFGLYFSSLFSFNAYQAAEMSPFNIRARR</sequence>
<dbReference type="OrthoDB" id="19690at2759"/>
<dbReference type="GeneID" id="54552801"/>
<dbReference type="SUPFAM" id="SSF52833">
    <property type="entry name" value="Thioredoxin-like"/>
    <property type="match status" value="1"/>
</dbReference>
<dbReference type="InterPro" id="IPR036249">
    <property type="entry name" value="Thioredoxin-like_sf"/>
</dbReference>
<dbReference type="PANTHER" id="PTHR46115">
    <property type="entry name" value="THIOREDOXIN-LIKE PROTEIN 1"/>
    <property type="match status" value="1"/>
</dbReference>
<name>A0A6A6JV23_WESOR</name>
<dbReference type="InterPro" id="IPR005746">
    <property type="entry name" value="Thioredoxin"/>
</dbReference>
<dbReference type="Gene3D" id="3.40.30.10">
    <property type="entry name" value="Glutaredoxin"/>
    <property type="match status" value="1"/>
</dbReference>
<evidence type="ECO:0000313" key="4">
    <source>
        <dbReference type="EMBL" id="KAF2278889.1"/>
    </source>
</evidence>